<evidence type="ECO:0000256" key="7">
    <source>
        <dbReference type="ARBA" id="ARBA00022918"/>
    </source>
</evidence>
<dbReference type="GO" id="GO:0004519">
    <property type="term" value="F:endonuclease activity"/>
    <property type="evidence" value="ECO:0007669"/>
    <property type="project" value="UniProtKB-KW"/>
</dbReference>
<evidence type="ECO:0000256" key="5">
    <source>
        <dbReference type="ARBA" id="ARBA00022842"/>
    </source>
</evidence>
<feature type="region of interest" description="Disordered" evidence="11">
    <location>
        <begin position="173"/>
        <end position="203"/>
    </location>
</feature>
<dbReference type="InterPro" id="IPR057670">
    <property type="entry name" value="SH3_retrovirus"/>
</dbReference>
<dbReference type="GO" id="GO:0003887">
    <property type="term" value="F:DNA-directed DNA polymerase activity"/>
    <property type="evidence" value="ECO:0007669"/>
    <property type="project" value="UniProtKB-KW"/>
</dbReference>
<keyword evidence="7" id="KW-0695">RNA-directed DNA polymerase</keyword>
<evidence type="ECO:0000256" key="9">
    <source>
        <dbReference type="ARBA" id="ARBA00023172"/>
    </source>
</evidence>
<dbReference type="AlphaFoldDB" id="A0A0J7K6E9"/>
<dbReference type="PANTHER" id="PTHR42648:SF11">
    <property type="entry name" value="TRANSPOSON TY4-P GAG-POL POLYPROTEIN"/>
    <property type="match status" value="1"/>
</dbReference>
<dbReference type="PROSITE" id="PS50994">
    <property type="entry name" value="INTEGRASE"/>
    <property type="match status" value="1"/>
</dbReference>
<keyword evidence="2" id="KW-0479">Metal-binding</keyword>
<dbReference type="Pfam" id="PF07727">
    <property type="entry name" value="RVT_2"/>
    <property type="match status" value="1"/>
</dbReference>
<dbReference type="Pfam" id="PF25597">
    <property type="entry name" value="SH3_retrovirus"/>
    <property type="match status" value="1"/>
</dbReference>
<dbReference type="GO" id="GO:0016787">
    <property type="term" value="F:hydrolase activity"/>
    <property type="evidence" value="ECO:0007669"/>
    <property type="project" value="UniProtKB-KW"/>
</dbReference>
<evidence type="ECO:0000256" key="2">
    <source>
        <dbReference type="ARBA" id="ARBA00022723"/>
    </source>
</evidence>
<dbReference type="GO" id="GO:0046872">
    <property type="term" value="F:metal ion binding"/>
    <property type="evidence" value="ECO:0007669"/>
    <property type="project" value="UniProtKB-KW"/>
</dbReference>
<evidence type="ECO:0000313" key="14">
    <source>
        <dbReference type="Proteomes" id="UP000036403"/>
    </source>
</evidence>
<keyword evidence="8" id="KW-0239">DNA-directed DNA polymerase</keyword>
<evidence type="ECO:0000256" key="3">
    <source>
        <dbReference type="ARBA" id="ARBA00022759"/>
    </source>
</evidence>
<dbReference type="STRING" id="67767.A0A0J7K6E9"/>
<dbReference type="Gene3D" id="3.30.420.10">
    <property type="entry name" value="Ribonuclease H-like superfamily/Ribonuclease H"/>
    <property type="match status" value="1"/>
</dbReference>
<keyword evidence="3" id="KW-0255">Endonuclease</keyword>
<evidence type="ECO:0000259" key="12">
    <source>
        <dbReference type="PROSITE" id="PS50994"/>
    </source>
</evidence>
<name>A0A0J7K6E9_LASNI</name>
<dbReference type="EMBL" id="LBMM01012696">
    <property type="protein sequence ID" value="KMQ86053.1"/>
    <property type="molecule type" value="Genomic_DNA"/>
</dbReference>
<keyword evidence="5" id="KW-0460">Magnesium</keyword>
<evidence type="ECO:0000256" key="8">
    <source>
        <dbReference type="ARBA" id="ARBA00022932"/>
    </source>
</evidence>
<proteinExistence type="predicted"/>
<dbReference type="GO" id="GO:0006310">
    <property type="term" value="P:DNA recombination"/>
    <property type="evidence" value="ECO:0007669"/>
    <property type="project" value="UniProtKB-KW"/>
</dbReference>
<accession>A0A0J7K6E9</accession>
<dbReference type="GO" id="GO:0003676">
    <property type="term" value="F:nucleic acid binding"/>
    <property type="evidence" value="ECO:0007669"/>
    <property type="project" value="InterPro"/>
</dbReference>
<keyword evidence="4" id="KW-0378">Hydrolase</keyword>
<keyword evidence="9" id="KW-0233">DNA recombination</keyword>
<evidence type="ECO:0000256" key="1">
    <source>
        <dbReference type="ARBA" id="ARBA00022722"/>
    </source>
</evidence>
<gene>
    <name evidence="13" type="ORF">RF55_15081</name>
</gene>
<dbReference type="GO" id="GO:0003964">
    <property type="term" value="F:RNA-directed DNA polymerase activity"/>
    <property type="evidence" value="ECO:0007669"/>
    <property type="project" value="UniProtKB-KW"/>
</dbReference>
<organism evidence="13 14">
    <name type="scientific">Lasius niger</name>
    <name type="common">Black garden ant</name>
    <dbReference type="NCBI Taxonomy" id="67767"/>
    <lineage>
        <taxon>Eukaryota</taxon>
        <taxon>Metazoa</taxon>
        <taxon>Ecdysozoa</taxon>
        <taxon>Arthropoda</taxon>
        <taxon>Hexapoda</taxon>
        <taxon>Insecta</taxon>
        <taxon>Pterygota</taxon>
        <taxon>Neoptera</taxon>
        <taxon>Endopterygota</taxon>
        <taxon>Hymenoptera</taxon>
        <taxon>Apocrita</taxon>
        <taxon>Aculeata</taxon>
        <taxon>Formicoidea</taxon>
        <taxon>Formicidae</taxon>
        <taxon>Formicinae</taxon>
        <taxon>Lasius</taxon>
        <taxon>Lasius</taxon>
    </lineage>
</organism>
<dbReference type="PaxDb" id="67767-A0A0J7K6E9"/>
<dbReference type="InterPro" id="IPR013103">
    <property type="entry name" value="RVT_2"/>
</dbReference>
<protein>
    <submittedName>
        <fullName evidence="13">Integrase core domain protein</fullName>
    </submittedName>
</protein>
<evidence type="ECO:0000256" key="4">
    <source>
        <dbReference type="ARBA" id="ARBA00022801"/>
    </source>
</evidence>
<dbReference type="InterPro" id="IPR001584">
    <property type="entry name" value="Integrase_cat-core"/>
</dbReference>
<keyword evidence="8" id="KW-0808">Transferase</keyword>
<keyword evidence="6" id="KW-0229">DNA integration</keyword>
<dbReference type="SUPFAM" id="SSF53098">
    <property type="entry name" value="Ribonuclease H-like"/>
    <property type="match status" value="1"/>
</dbReference>
<evidence type="ECO:0000256" key="6">
    <source>
        <dbReference type="ARBA" id="ARBA00022908"/>
    </source>
</evidence>
<dbReference type="InterPro" id="IPR039537">
    <property type="entry name" value="Retrotran_Ty1/copia-like"/>
</dbReference>
<dbReference type="GO" id="GO:0015074">
    <property type="term" value="P:DNA integration"/>
    <property type="evidence" value="ECO:0007669"/>
    <property type="project" value="UniProtKB-KW"/>
</dbReference>
<evidence type="ECO:0000256" key="11">
    <source>
        <dbReference type="SAM" id="MobiDB-lite"/>
    </source>
</evidence>
<dbReference type="InterPro" id="IPR012337">
    <property type="entry name" value="RNaseH-like_sf"/>
</dbReference>
<reference evidence="13 14" key="1">
    <citation type="submission" date="2015-04" db="EMBL/GenBank/DDBJ databases">
        <title>Lasius niger genome sequencing.</title>
        <authorList>
            <person name="Konorov E.A."/>
            <person name="Nikitin M.A."/>
            <person name="Kirill M.V."/>
            <person name="Chang P."/>
        </authorList>
    </citation>
    <scope>NUCLEOTIDE SEQUENCE [LARGE SCALE GENOMIC DNA]</scope>
    <source>
        <tissue evidence="13">Whole</tissue>
    </source>
</reference>
<dbReference type="OrthoDB" id="7555369at2759"/>
<evidence type="ECO:0000313" key="13">
    <source>
        <dbReference type="EMBL" id="KMQ86053.1"/>
    </source>
</evidence>
<keyword evidence="1" id="KW-0540">Nuclease</keyword>
<evidence type="ECO:0000256" key="10">
    <source>
        <dbReference type="ARBA" id="ARBA00023268"/>
    </source>
</evidence>
<feature type="domain" description="Integrase catalytic" evidence="12">
    <location>
        <begin position="1"/>
        <end position="95"/>
    </location>
</feature>
<dbReference type="PANTHER" id="PTHR42648">
    <property type="entry name" value="TRANSPOSASE, PUTATIVE-RELATED"/>
    <property type="match status" value="1"/>
</dbReference>
<sequence length="317" mass="37073">MSDNGTKYTDQAFVEIAKKNGIEIGRSAIYTPQQNGRAERENRTLIEMARTMLLTHGISKRFWAEALNCAAYVLNHSGKSREKGKTPYEAWFIREYSLHHLKIFGSECFVRVPKQKRDDKKFGKTSKRGIFVGYEDITGNYRVWIPDETRIEISRDVEFREVAVPEALIDLSQGEEEEEMLQEKEPQEECTQEENQKEQPKSTYQLRNRATLQAPQRFAYLCQKSPVEPNTYIEALQVPERENWIKAMDDEMDSHRKNCTWELVEPNQHIKPLSTKWVYCIKTKANGEVHRYKARLVIKGYEQIYGVNYTETFSPVV</sequence>
<dbReference type="Proteomes" id="UP000036403">
    <property type="component" value="Unassembled WGS sequence"/>
</dbReference>
<keyword evidence="14" id="KW-1185">Reference proteome</keyword>
<comment type="caution">
    <text evidence="13">The sequence shown here is derived from an EMBL/GenBank/DDBJ whole genome shotgun (WGS) entry which is preliminary data.</text>
</comment>
<keyword evidence="8" id="KW-0548">Nucleotidyltransferase</keyword>
<keyword evidence="10" id="KW-0511">Multifunctional enzyme</keyword>
<dbReference type="InterPro" id="IPR036397">
    <property type="entry name" value="RNaseH_sf"/>
</dbReference>